<dbReference type="EMBL" id="ASHR01000036">
    <property type="protein sequence ID" value="ERG63198.1"/>
    <property type="molecule type" value="Genomic_DNA"/>
</dbReference>
<dbReference type="PANTHER" id="PTHR43788:SF8">
    <property type="entry name" value="DNA-BINDING PROTEIN SMUBP-2"/>
    <property type="match status" value="1"/>
</dbReference>
<sequence>MTSGAERLDARLESLLFSLDELLAEHFADEAGDRPWPTALLRGLTDAEAVAWKRQPTHLLRAAMLARPLPGAMMADANLIIDAIESRVELNDQQTERFEATIEALRRAWGLEDATEFTTLSSSTLGGASIRVFAPQTVSLNLAATASPIRAHIEVAAGSVDARQAQLDVALIADGIRLTMPMRDDVSLSPGEKTRLNTHELAFDSSSIWALDRVTRGVLQARLLDGEGGVIAEASAGLDVLPPRAWHEFDRTLEPWETLAAHVQPHSPAVQQLIPAVQAKLRAHTGNGSIDNYQSGDATRVDAIARAAFEALRDWQLGYAEAPASWDVRGQLVRTPDEVSATRLATCMDSTVLLASLLEALGVMPLLVGFPDHILVAYWRVKGNAPSSAVRAHDLPALLTSEVGLVETTMVCSSAGAVSFTTATEAARAKVESSLPAGIDAIVDVHVARRLGVRAMPARVLLPDGSVTVIEYTAEVSSQRIEFQGASQARRTSAPSRVERWKSSLLDLSLRNRLINFSPRSQTRLVVPADGLSRLEDGLNANAVVPITHDRDFDPVLQDRIGRLQRQQDFEGSAAEIRKAIARRFDERMTVFVKLPRTPDEGPNPVTTFTTKMRRLTSEAQRVEREQGTNNLYVCFGMLRWNLGGKPLESPLILVPVHLTSTHRGTKFRLQLDESGASTPNFALLEKLKTEFDLDLPGLADPKADESGIDLEALFASVRESIAQRGLGFAVDEVAVLGLLAFGTYRLWKDVADHWEQFAATPLVRHLIHTPTEAFEDPVPARAGTDLDDLGLRTPIPADGSQLEAIADAVHGTTFVLEGPPGTGKSQTIVNLVAHAMMEGKRVLFVAEKADALEVVDQRLRASGLDALTLNLHHDDAKPKQVKEALLAALDLAPEFDADGLATRGESARASQRVLQRYARALHEQNAAGHSMYSAHNRVLASREVGDAAVPFADAVAAVPAERIQQVRQVLASAGEAMVAARPRPDHPWSFINHPVADIASVGRASVALDSALLASRAAPELHSYLLTSASLADRQLWLGVQHAPPWHPETLSAWASSDALQMVEQLRSDVAQFVGRERRWFRELRPETLDQDLLGWHAAAEAAGRGNPFTRKRRQREAAEALSPWLRPGESMNEATFGSKLQELMLDRSQLEHLRDRLRQLPLSAGAATANPLMAAHGEHLAVELKLLAERLRILLEAGRSAGAAAVIAAARRGRLHEEARLASAVLEAWNEVQRTLAPATDGVTTLQAWESLRLGGSAPISAGAIEWNDLLLAIDPLASPPFDDLRARILSGKEDPDAIVLAFDHGVAAASARERFEAMRMDSFDRATHHAAIDRFVASTEAIRGMLPQRIPAAVVEHRTFHGGARSGRIGELRRKLGKQRGGDTIREIFASHGDLITQIAPCVLTSPDGAARFLPPNAELFDIVVFDEASQIKVANAIGALGRAQVAVVVGDSKQMPPSSVFDSALSEDEADETAVVDEESILRECVLANVPRRWLSWHYRSKDETLIAFSNEKYYESRLASFPSPIGASGSGLSLRRVDGTFDRTSRGASARTNAVEADAIVAEIERRYAESPDALPSIGVITLNIQQRDLIRERLLATADPRISATLEDPDNQALWVLNLESVQGKEADLVLFSIAFSKDASGKLPLHFGPMNLPGAERRLNVAVTRARAESIVFCSFEPMELQARQPASLALQHLADFLIRAQGGATAALQSGLRRTTVDRHRDELAAALNAAGFTATTDVGLSDFRVDIALSDPADPDRQLVAVLLDGPGWRDRKTVHDRDGLPISVLSDSMGWPAVERVWLADWMRDRDGVLERLRAAVDRAMTGQPLSASPAATVPVAPSRATAAVASNDPGGRGFAVSPTRARARTAADSMLARHASEYRPWDPEAARSPRYEVDDLPGSREHQEVSAYADQIVAAEGPIAFTRLARLIGDVYGLGRVTAGRQAKILRCVSDAYRRSGDPDFAWPRAIEPANYAGFRVPAPDEVRSVQEIAPEEIANAMAVIAKQSGGATAADLISEALSIFGGRRLTAQARTALEAGLDRGLRSGRLRSDGDLIHPTWHGGSGDVGAAAED</sequence>
<evidence type="ECO:0000256" key="2">
    <source>
        <dbReference type="ARBA" id="ARBA00022741"/>
    </source>
</evidence>
<comment type="caution">
    <text evidence="10">The sequence shown here is derived from an EMBL/GenBank/DDBJ whole genome shotgun (WGS) entry which is preliminary data.</text>
</comment>
<dbReference type="Pfam" id="PF13086">
    <property type="entry name" value="AAA_11"/>
    <property type="match status" value="1"/>
</dbReference>
<evidence type="ECO:0000256" key="6">
    <source>
        <dbReference type="SAM" id="MobiDB-lite"/>
    </source>
</evidence>
<dbReference type="CDD" id="cd18808">
    <property type="entry name" value="SF1_C_Upf1"/>
    <property type="match status" value="1"/>
</dbReference>
<keyword evidence="3" id="KW-0378">Hydrolase</keyword>
<dbReference type="Pfam" id="PF13087">
    <property type="entry name" value="AAA_12"/>
    <property type="match status" value="1"/>
</dbReference>
<feature type="domain" description="Restriction endonuclease type II-like" evidence="9">
    <location>
        <begin position="1730"/>
        <end position="1826"/>
    </location>
</feature>
<evidence type="ECO:0000256" key="3">
    <source>
        <dbReference type="ARBA" id="ARBA00022801"/>
    </source>
</evidence>
<dbReference type="Proteomes" id="UP000016462">
    <property type="component" value="Unassembled WGS sequence"/>
</dbReference>
<dbReference type="PANTHER" id="PTHR43788">
    <property type="entry name" value="DNA2/NAM7 HELICASE FAMILY MEMBER"/>
    <property type="match status" value="1"/>
</dbReference>
<feature type="domain" description="DNA2/NAM7 helicase helicase" evidence="7">
    <location>
        <begin position="799"/>
        <end position="862"/>
    </location>
</feature>
<evidence type="ECO:0000259" key="9">
    <source>
        <dbReference type="Pfam" id="PF18741"/>
    </source>
</evidence>
<dbReference type="InterPro" id="IPR050534">
    <property type="entry name" value="Coronavir_polyprotein_1ab"/>
</dbReference>
<feature type="domain" description="DNA2/NAM7 helicase-like C-terminal" evidence="8">
    <location>
        <begin position="1483"/>
        <end position="1682"/>
    </location>
</feature>
<dbReference type="GO" id="GO:0043139">
    <property type="term" value="F:5'-3' DNA helicase activity"/>
    <property type="evidence" value="ECO:0007669"/>
    <property type="project" value="TreeGrafter"/>
</dbReference>
<evidence type="ECO:0000259" key="8">
    <source>
        <dbReference type="Pfam" id="PF13087"/>
    </source>
</evidence>
<evidence type="ECO:0000256" key="4">
    <source>
        <dbReference type="ARBA" id="ARBA00022806"/>
    </source>
</evidence>
<accession>U1L8E9</accession>
<name>U1L8E9_9MICO</name>
<dbReference type="InterPro" id="IPR025103">
    <property type="entry name" value="DUF4011"/>
</dbReference>
<evidence type="ECO:0000256" key="5">
    <source>
        <dbReference type="ARBA" id="ARBA00022840"/>
    </source>
</evidence>
<keyword evidence="4" id="KW-0347">Helicase</keyword>
<reference evidence="10 11" key="1">
    <citation type="journal article" date="2013" name="Genome Announc.">
        <title>First draft genome sequence from a member of the genus agrococcus, isolated from modern microbialites.</title>
        <authorList>
            <person name="White R.A.III."/>
            <person name="Grassa C.J."/>
            <person name="Suttle C.A."/>
        </authorList>
    </citation>
    <scope>NUCLEOTIDE SEQUENCE [LARGE SCALE GENOMIC DNA]</scope>
    <source>
        <strain evidence="10 11">RW1</strain>
    </source>
</reference>
<keyword evidence="5" id="KW-0067">ATP-binding</keyword>
<feature type="region of interest" description="Disordered" evidence="6">
    <location>
        <begin position="2060"/>
        <end position="2082"/>
    </location>
</feature>
<evidence type="ECO:0000313" key="11">
    <source>
        <dbReference type="Proteomes" id="UP000016462"/>
    </source>
</evidence>
<dbReference type="InterPro" id="IPR047187">
    <property type="entry name" value="SF1_C_Upf1"/>
</dbReference>
<gene>
    <name evidence="10" type="ORF">L332_01845</name>
</gene>
<dbReference type="Pfam" id="PF18741">
    <property type="entry name" value="MTES_1575"/>
    <property type="match status" value="1"/>
</dbReference>
<dbReference type="InterPro" id="IPR041679">
    <property type="entry name" value="DNA2/NAM7-like_C"/>
</dbReference>
<keyword evidence="2" id="KW-0547">Nucleotide-binding</keyword>
<keyword evidence="11" id="KW-1185">Reference proteome</keyword>
<dbReference type="InterPro" id="IPR027417">
    <property type="entry name" value="P-loop_NTPase"/>
</dbReference>
<dbReference type="RefSeq" id="WP_021011574.1">
    <property type="nucleotide sequence ID" value="NZ_ASHR01000036.1"/>
</dbReference>
<evidence type="ECO:0000256" key="1">
    <source>
        <dbReference type="ARBA" id="ARBA00007913"/>
    </source>
</evidence>
<dbReference type="InterPro" id="IPR041677">
    <property type="entry name" value="DNA2/NAM7_AAA_11"/>
</dbReference>
<organism evidence="10 11">
    <name type="scientific">Agrococcus pavilionensis RW1</name>
    <dbReference type="NCBI Taxonomy" id="1330458"/>
    <lineage>
        <taxon>Bacteria</taxon>
        <taxon>Bacillati</taxon>
        <taxon>Actinomycetota</taxon>
        <taxon>Actinomycetes</taxon>
        <taxon>Micrococcales</taxon>
        <taxon>Microbacteriaceae</taxon>
        <taxon>Agrococcus</taxon>
    </lineage>
</organism>
<evidence type="ECO:0000259" key="7">
    <source>
        <dbReference type="Pfam" id="PF13086"/>
    </source>
</evidence>
<evidence type="ECO:0000313" key="10">
    <source>
        <dbReference type="EMBL" id="ERG63198.1"/>
    </source>
</evidence>
<dbReference type="SUPFAM" id="SSF52540">
    <property type="entry name" value="P-loop containing nucleoside triphosphate hydrolases"/>
    <property type="match status" value="2"/>
</dbReference>
<dbReference type="Pfam" id="PF13195">
    <property type="entry name" value="DUF4011"/>
    <property type="match status" value="1"/>
</dbReference>
<dbReference type="GO" id="GO:0005524">
    <property type="term" value="F:ATP binding"/>
    <property type="evidence" value="ECO:0007669"/>
    <property type="project" value="UniProtKB-KW"/>
</dbReference>
<dbReference type="Gene3D" id="3.40.50.300">
    <property type="entry name" value="P-loop containing nucleotide triphosphate hydrolases"/>
    <property type="match status" value="3"/>
</dbReference>
<proteinExistence type="inferred from homology"/>
<dbReference type="OrthoDB" id="9757917at2"/>
<protein>
    <submittedName>
        <fullName evidence="10">Uncharacterized protein</fullName>
    </submittedName>
</protein>
<dbReference type="InterPro" id="IPR049468">
    <property type="entry name" value="Restrct_endonuc-II-like_dom"/>
</dbReference>
<comment type="similarity">
    <text evidence="1">Belongs to the DNA2/NAM7 helicase family.</text>
</comment>
<dbReference type="GO" id="GO:0016787">
    <property type="term" value="F:hydrolase activity"/>
    <property type="evidence" value="ECO:0007669"/>
    <property type="project" value="UniProtKB-KW"/>
</dbReference>